<name>A0A159YZZ4_9RHOB</name>
<dbReference type="InterPro" id="IPR036844">
    <property type="entry name" value="Hint_dom_sf"/>
</dbReference>
<dbReference type="SUPFAM" id="SSF51294">
    <property type="entry name" value="Hedgehog/intein (Hint) domain"/>
    <property type="match status" value="1"/>
</dbReference>
<dbReference type="EMBL" id="CP012661">
    <property type="protein sequence ID" value="AMY68176.1"/>
    <property type="molecule type" value="Genomic_DNA"/>
</dbReference>
<evidence type="ECO:0000313" key="2">
    <source>
        <dbReference type="EMBL" id="AMY68176.1"/>
    </source>
</evidence>
<reference evidence="2 3" key="1">
    <citation type="submission" date="2015-09" db="EMBL/GenBank/DDBJ databases">
        <title>Complete genome sequence of Defluviimonas alba cai42t isolated from an oilfield in Xinjiang.</title>
        <authorList>
            <person name="Geng S."/>
            <person name="Pan X."/>
            <person name="Wu X."/>
        </authorList>
    </citation>
    <scope>NUCLEOTIDE SEQUENCE [LARGE SCALE GENOMIC DNA]</scope>
    <source>
        <strain evidence="3">cai42</strain>
    </source>
</reference>
<dbReference type="RefSeq" id="WP_335339739.1">
    <property type="nucleotide sequence ID" value="NZ_CP012661.1"/>
</dbReference>
<organism evidence="2 3">
    <name type="scientific">Frigidibacter mobilis</name>
    <dbReference type="NCBI Taxonomy" id="1335048"/>
    <lineage>
        <taxon>Bacteria</taxon>
        <taxon>Pseudomonadati</taxon>
        <taxon>Pseudomonadota</taxon>
        <taxon>Alphaproteobacteria</taxon>
        <taxon>Rhodobacterales</taxon>
        <taxon>Paracoccaceae</taxon>
        <taxon>Frigidibacter</taxon>
    </lineage>
</organism>
<keyword evidence="3" id="KW-1185">Reference proteome</keyword>
<dbReference type="InterPro" id="IPR028992">
    <property type="entry name" value="Hedgehog/Intein_dom"/>
</dbReference>
<dbReference type="KEGG" id="daa:AKL17_0917"/>
<protein>
    <recommendedName>
        <fullName evidence="1">Hedgehog/Intein (Hint) domain-containing protein</fullName>
    </recommendedName>
</protein>
<dbReference type="AlphaFoldDB" id="A0A159YZZ4"/>
<dbReference type="STRING" id="1335048.AKL17_0917"/>
<accession>A0A159YZZ4</accession>
<evidence type="ECO:0000313" key="3">
    <source>
        <dbReference type="Proteomes" id="UP000076128"/>
    </source>
</evidence>
<gene>
    <name evidence="2" type="ORF">AKL17_0917</name>
</gene>
<sequence length="370" mass="39891">MSMGTGFYGTFVISWSQTELDGIRAAPLPSLITGAQWRWWGEAVRVDGPAGILVLQGAEGEADLRRRAARMVRRLIGAAGFAAEARCNPETQLESGTDGDAGMPEQGFVVTDGLTAWQVTVIAVEGGAARLLMFTGQMPPAGRELWVVNRSLDGAEAMTRGPQAGAGVICFTAGTLVDTPDGPRAVEQIRAGDRLWTRDDGAQQVIWTGSRRMTGARLYAMPELRPIRIRRGALGVGDRGEDRPQSDLIVSPRHRMLLRGPAAQALFNTPEVLVAAGDMIDGTRVHVDHSLREVTYVHLLLERHQILRANGLETESFHPANAALDMLDPAQRQALAALLPGVEADPVSYGDYARRNLSAPEAAILRHEAA</sequence>
<dbReference type="PATRIC" id="fig|1335048.3.peg.953"/>
<dbReference type="Proteomes" id="UP000076128">
    <property type="component" value="Chromosome"/>
</dbReference>
<evidence type="ECO:0000259" key="1">
    <source>
        <dbReference type="Pfam" id="PF13403"/>
    </source>
</evidence>
<proteinExistence type="predicted"/>
<dbReference type="Pfam" id="PF13403">
    <property type="entry name" value="Hint_2"/>
    <property type="match status" value="1"/>
</dbReference>
<feature type="domain" description="Hedgehog/Intein (Hint)" evidence="1">
    <location>
        <begin position="169"/>
        <end position="320"/>
    </location>
</feature>
<dbReference type="Gene3D" id="2.170.16.10">
    <property type="entry name" value="Hedgehog/Intein (Hint) domain"/>
    <property type="match status" value="1"/>
</dbReference>